<sequence length="372" mass="42573">MSERVCAPLDQIPDALAKTGFILEHQVAQEFKKAGWATIGGRFYADDVDGRARELDIVAYRTYKSKELDVVTGVLISCKKDEETTWAFLTKDKPKYDPNFDWNPVHYWTDVEPLRSYLASDPWKEKYITSAGKLYDENFRAARDVFAFQQVASLNVAARNDKAIFNSIASLMKALDHEVEAVPKRAKGRKRLYYFSLVSVVDAPMVDVSYSGEAPVAAEVARLTHLARYMVRRRDLSALIHFVRSDKLPQFVAALSKLADFNAAHMTKLLATSYESIRWNEKVRAHFADRLKWRLVLRINQALRKNGIPAPKVEDMRIDFEEGRLKILIDTFDGDELEILNSDEPLKTQTAKLLKDAARYEGDFEFEADFPF</sequence>
<keyword evidence="2" id="KW-1185">Reference proteome</keyword>
<dbReference type="EMBL" id="JACHTF010000006">
    <property type="protein sequence ID" value="MBB1060355.1"/>
    <property type="molecule type" value="Genomic_DNA"/>
</dbReference>
<gene>
    <name evidence="1" type="ORF">H4F98_07165</name>
</gene>
<reference evidence="1 2" key="1">
    <citation type="submission" date="2020-08" db="EMBL/GenBank/DDBJ databases">
        <authorList>
            <person name="Xu S."/>
            <person name="Li A."/>
        </authorList>
    </citation>
    <scope>NUCLEOTIDE SEQUENCE [LARGE SCALE GENOMIC DNA]</scope>
    <source>
        <strain evidence="1 2">119BY6-57</strain>
    </source>
</reference>
<proteinExistence type="predicted"/>
<evidence type="ECO:0008006" key="3">
    <source>
        <dbReference type="Google" id="ProtNLM"/>
    </source>
</evidence>
<dbReference type="Proteomes" id="UP000523196">
    <property type="component" value="Unassembled WGS sequence"/>
</dbReference>
<name>A0A7W3TL60_9GAMM</name>
<dbReference type="RefSeq" id="WP_182686251.1">
    <property type="nucleotide sequence ID" value="NZ_JACHTF010000006.1"/>
</dbReference>
<evidence type="ECO:0000313" key="1">
    <source>
        <dbReference type="EMBL" id="MBB1060355.1"/>
    </source>
</evidence>
<accession>A0A7W3TL60</accession>
<protein>
    <recommendedName>
        <fullName evidence="3">Restriction endonuclease</fullName>
    </recommendedName>
</protein>
<comment type="caution">
    <text evidence="1">The sequence shown here is derived from an EMBL/GenBank/DDBJ whole genome shotgun (WGS) entry which is preliminary data.</text>
</comment>
<evidence type="ECO:0000313" key="2">
    <source>
        <dbReference type="Proteomes" id="UP000523196"/>
    </source>
</evidence>
<dbReference type="AlphaFoldDB" id="A0A7W3TL60"/>
<organism evidence="1 2">
    <name type="scientific">Marilutibacter spongiae</name>
    <dbReference type="NCBI Taxonomy" id="2025720"/>
    <lineage>
        <taxon>Bacteria</taxon>
        <taxon>Pseudomonadati</taxon>
        <taxon>Pseudomonadota</taxon>
        <taxon>Gammaproteobacteria</taxon>
        <taxon>Lysobacterales</taxon>
        <taxon>Lysobacteraceae</taxon>
        <taxon>Marilutibacter</taxon>
    </lineage>
</organism>